<organism evidence="3 4">
    <name type="scientific">Campylobacter vicugnae</name>
    <dbReference type="NCBI Taxonomy" id="1660076"/>
    <lineage>
        <taxon>Bacteria</taxon>
        <taxon>Pseudomonadati</taxon>
        <taxon>Campylobacterota</taxon>
        <taxon>Epsilonproteobacteria</taxon>
        <taxon>Campylobacterales</taxon>
        <taxon>Campylobacteraceae</taxon>
        <taxon>Campylobacter</taxon>
    </lineage>
</organism>
<reference evidence="3 4" key="1">
    <citation type="journal article" date="2017" name="Genome Biol. Evol.">
        <title>Comparative Genomic Analysis Identifies a Campylobacter Clade Deficient in Selenium Metabolism.</title>
        <authorList>
            <person name="Miller W.G."/>
            <person name="Yee E."/>
            <person name="Lopes B.S."/>
            <person name="Chapman M.H."/>
            <person name="Huynh S."/>
            <person name="Bono J.L."/>
            <person name="Parker C.T."/>
            <person name="Strachan N.J.C."/>
            <person name="Forbes K.J."/>
        </authorList>
    </citation>
    <scope>NUCLEOTIDE SEQUENCE [LARGE SCALE GENOMIC DNA]</scope>
    <source>
        <strain evidence="3 4">RM8964</strain>
    </source>
</reference>
<dbReference type="Proteomes" id="UP000194265">
    <property type="component" value="Chromosome"/>
</dbReference>
<evidence type="ECO:0000259" key="2">
    <source>
        <dbReference type="Pfam" id="PF08346"/>
    </source>
</evidence>
<proteinExistence type="predicted"/>
<name>A0A1X9T142_9BACT</name>
<evidence type="ECO:0000313" key="3">
    <source>
        <dbReference type="EMBL" id="ARR02191.1"/>
    </source>
</evidence>
<evidence type="ECO:0000313" key="4">
    <source>
        <dbReference type="Proteomes" id="UP000194265"/>
    </source>
</evidence>
<protein>
    <submittedName>
        <fullName evidence="3">AntA/AntB family antirepressor</fullName>
    </submittedName>
</protein>
<keyword evidence="1" id="KW-0175">Coiled coil</keyword>
<dbReference type="EMBL" id="CP018791">
    <property type="protein sequence ID" value="ARR02191.1"/>
    <property type="molecule type" value="Genomic_DNA"/>
</dbReference>
<accession>A0A1X9T142</accession>
<feature type="coiled-coil region" evidence="1">
    <location>
        <begin position="130"/>
        <end position="171"/>
    </location>
</feature>
<dbReference type="AlphaFoldDB" id="A0A1X9T142"/>
<dbReference type="Pfam" id="PF08346">
    <property type="entry name" value="AntA"/>
    <property type="match status" value="1"/>
</dbReference>
<evidence type="ECO:0000256" key="1">
    <source>
        <dbReference type="SAM" id="Coils"/>
    </source>
</evidence>
<dbReference type="InterPro" id="IPR013557">
    <property type="entry name" value="AntA/B_antirep"/>
</dbReference>
<sequence>MNITIYSNQNIGAEINSVNARDLHEFLNSGQDYSEWIKNRINKYSFTENQDYIIQTAYTKGRPRKEYFITLDMAKELCMVENNERGKEARRYFIECEKRLTRLKSIEQTNRIANLEAIAISKENYHKSQINGYKAQLAKHNEKIKLLKAKLTIAENEAKNLSNDKELLKKLEWLFKSSLTDGVIYAINSSRDKIINDALKRATDEFMSNLHLLKINERSKQ</sequence>
<dbReference type="STRING" id="1660074.CVIC8964_0779"/>
<gene>
    <name evidence="3" type="ORF">CVIC8964_0779</name>
</gene>
<dbReference type="OrthoDB" id="5461277at2"/>
<dbReference type="RefSeq" id="WP_086333642.1">
    <property type="nucleotide sequence ID" value="NZ_CP018791.1"/>
</dbReference>
<feature type="domain" description="AntA/AntB antirepressor" evidence="2">
    <location>
        <begin position="18"/>
        <end position="83"/>
    </location>
</feature>